<dbReference type="InterPro" id="IPR050780">
    <property type="entry name" value="Mucin_vWF_Thrombospondin_sf"/>
</dbReference>
<feature type="domain" description="MAM" evidence="5">
    <location>
        <begin position="20"/>
        <end position="185"/>
    </location>
</feature>
<evidence type="ECO:0000256" key="3">
    <source>
        <dbReference type="ARBA" id="ARBA00023180"/>
    </source>
</evidence>
<dbReference type="Proteomes" id="UP000010556">
    <property type="component" value="Unassembled WGS sequence"/>
</dbReference>
<reference evidence="8" key="1">
    <citation type="journal article" date="2013" name="Science">
        <title>Comparative analysis of bat genomes provides insight into the evolution of flight and immunity.</title>
        <authorList>
            <person name="Zhang G."/>
            <person name="Cowled C."/>
            <person name="Shi Z."/>
            <person name="Huang Z."/>
            <person name="Bishop-Lilly K.A."/>
            <person name="Fang X."/>
            <person name="Wynne J.W."/>
            <person name="Xiong Z."/>
            <person name="Baker M.L."/>
            <person name="Zhao W."/>
            <person name="Tachedjian M."/>
            <person name="Zhu Y."/>
            <person name="Zhou P."/>
            <person name="Jiang X."/>
            <person name="Ng J."/>
            <person name="Yang L."/>
            <person name="Wu L."/>
            <person name="Xiao J."/>
            <person name="Feng Y."/>
            <person name="Chen Y."/>
            <person name="Sun X."/>
            <person name="Zhang Y."/>
            <person name="Marsh G.A."/>
            <person name="Crameri G."/>
            <person name="Broder C.C."/>
            <person name="Frey K.G."/>
            <person name="Wang L.F."/>
            <person name="Wang J."/>
        </authorList>
    </citation>
    <scope>NUCLEOTIDE SEQUENCE [LARGE SCALE GENOMIC DNA]</scope>
</reference>
<dbReference type="Pfam" id="PF12714">
    <property type="entry name" value="TILa"/>
    <property type="match status" value="1"/>
</dbReference>
<feature type="region of interest" description="Disordered" evidence="4">
    <location>
        <begin position="484"/>
        <end position="522"/>
    </location>
</feature>
<dbReference type="GO" id="GO:0016020">
    <property type="term" value="C:membrane"/>
    <property type="evidence" value="ECO:0007669"/>
    <property type="project" value="InterPro"/>
</dbReference>
<dbReference type="InterPro" id="IPR025615">
    <property type="entry name" value="TILa_dom"/>
</dbReference>
<dbReference type="InterPro" id="IPR013320">
    <property type="entry name" value="ConA-like_dom_sf"/>
</dbReference>
<dbReference type="GO" id="GO:0031012">
    <property type="term" value="C:extracellular matrix"/>
    <property type="evidence" value="ECO:0007669"/>
    <property type="project" value="TreeGrafter"/>
</dbReference>
<proteinExistence type="predicted"/>
<keyword evidence="8" id="KW-1185">Reference proteome</keyword>
<dbReference type="InterPro" id="IPR036084">
    <property type="entry name" value="Ser_inhib-like_sf"/>
</dbReference>
<dbReference type="PANTHER" id="PTHR11339:SF374">
    <property type="entry name" value="ZONADHESIN"/>
    <property type="match status" value="1"/>
</dbReference>
<evidence type="ECO:0000259" key="5">
    <source>
        <dbReference type="PROSITE" id="PS50060"/>
    </source>
</evidence>
<evidence type="ECO:0000313" key="7">
    <source>
        <dbReference type="EMBL" id="ELK29545.1"/>
    </source>
</evidence>
<dbReference type="EMBL" id="KB107978">
    <property type="protein sequence ID" value="ELK29545.1"/>
    <property type="molecule type" value="Genomic_DNA"/>
</dbReference>
<dbReference type="SMART" id="SM00216">
    <property type="entry name" value="VWD"/>
    <property type="match status" value="1"/>
</dbReference>
<dbReference type="InterPro" id="IPR002919">
    <property type="entry name" value="TIL_dom"/>
</dbReference>
<dbReference type="SMART" id="SM00215">
    <property type="entry name" value="VWC_out"/>
    <property type="match status" value="1"/>
</dbReference>
<dbReference type="Pfam" id="PF00094">
    <property type="entry name" value="VWD"/>
    <property type="match status" value="1"/>
</dbReference>
<dbReference type="AlphaFoldDB" id="L5LU46"/>
<sequence length="522" mass="58156">EKPPDQNPVAYSPRDNSIITQCDFEDNSKPFCDWTQIPTNYGNWIRASGPSIMGSTGPTGGYPNGQGWYLHLDFGTSHQGWVARLLSSPIWEQGPLCVHFAYYMFGLSWGAQLKLLSLTGTKNRHPNLLWKHINIQSPSWMPTTVTVPKGHVLPTQLIFEGVRGSTAFLDISLDSVSIRRGSCNRASCPPNAHHEPCACPASCQNPKPNCELVCKPGCVCNPGFLFSDSHCINASSCNCFYNNSYYKPGAEWLSPNCTEQCHCWPGSRVQCQTFQCKENKVCQQKNGQYGCHSYGSATCFVYGDPHYLTFDGRHFSFMGKCTYILAQFCGNSIEPFFRVAGKNEEGAQEDMSCLSKVYVTLPETTVTLLRGRRTLVEGQEVNLPAMPSKGIFLVSSGRFVELQTAFGLRIRWDGDQQLFISVPSTYYGQLCGFCGNYDGDSSNDNKMPDGRPAQDEVELGISWQTIEDIEEDTYSSKLCRFCGSHDSDSSTRSNNYQIPDDMLAQHEELGNSWSAAEDMEKK</sequence>
<dbReference type="Pfam" id="PF01826">
    <property type="entry name" value="TIL"/>
    <property type="match status" value="1"/>
</dbReference>
<dbReference type="Gene3D" id="2.60.120.200">
    <property type="match status" value="1"/>
</dbReference>
<dbReference type="CDD" id="cd19941">
    <property type="entry name" value="TIL"/>
    <property type="match status" value="1"/>
</dbReference>
<organism evidence="7 8">
    <name type="scientific">Myotis davidii</name>
    <name type="common">David's myotis</name>
    <dbReference type="NCBI Taxonomy" id="225400"/>
    <lineage>
        <taxon>Eukaryota</taxon>
        <taxon>Metazoa</taxon>
        <taxon>Chordata</taxon>
        <taxon>Craniata</taxon>
        <taxon>Vertebrata</taxon>
        <taxon>Euteleostomi</taxon>
        <taxon>Mammalia</taxon>
        <taxon>Eutheria</taxon>
        <taxon>Laurasiatheria</taxon>
        <taxon>Chiroptera</taxon>
        <taxon>Yangochiroptera</taxon>
        <taxon>Vespertilionidae</taxon>
        <taxon>Myotis</taxon>
    </lineage>
</organism>
<dbReference type="PROSITE" id="PS51233">
    <property type="entry name" value="VWFD"/>
    <property type="match status" value="1"/>
</dbReference>
<evidence type="ECO:0000259" key="6">
    <source>
        <dbReference type="PROSITE" id="PS51233"/>
    </source>
</evidence>
<protein>
    <submittedName>
        <fullName evidence="7">Zonadhesin</fullName>
    </submittedName>
</protein>
<dbReference type="CDD" id="cd06263">
    <property type="entry name" value="MAM"/>
    <property type="match status" value="1"/>
</dbReference>
<dbReference type="FunFam" id="2.60.120.200:FF:000128">
    <property type="entry name" value="enteropeptidase isoform X2"/>
    <property type="match status" value="1"/>
</dbReference>
<dbReference type="GO" id="GO:0005615">
    <property type="term" value="C:extracellular space"/>
    <property type="evidence" value="ECO:0007669"/>
    <property type="project" value="TreeGrafter"/>
</dbReference>
<dbReference type="PROSITE" id="PS50060">
    <property type="entry name" value="MAM_2"/>
    <property type="match status" value="1"/>
</dbReference>
<dbReference type="InterPro" id="IPR000998">
    <property type="entry name" value="MAM_dom"/>
</dbReference>
<dbReference type="SUPFAM" id="SSF49899">
    <property type="entry name" value="Concanavalin A-like lectins/glucanases"/>
    <property type="match status" value="1"/>
</dbReference>
<dbReference type="PANTHER" id="PTHR11339">
    <property type="entry name" value="EXTRACELLULAR MATRIX GLYCOPROTEIN RELATED"/>
    <property type="match status" value="1"/>
</dbReference>
<feature type="non-terminal residue" evidence="7">
    <location>
        <position position="1"/>
    </location>
</feature>
<evidence type="ECO:0000313" key="8">
    <source>
        <dbReference type="Proteomes" id="UP000010556"/>
    </source>
</evidence>
<dbReference type="Pfam" id="PF00629">
    <property type="entry name" value="MAM"/>
    <property type="match status" value="1"/>
</dbReference>
<feature type="domain" description="VWFD" evidence="6">
    <location>
        <begin position="297"/>
        <end position="471"/>
    </location>
</feature>
<evidence type="ECO:0000256" key="2">
    <source>
        <dbReference type="ARBA" id="ARBA00023157"/>
    </source>
</evidence>
<dbReference type="SUPFAM" id="SSF57567">
    <property type="entry name" value="Serine protease inhibitors"/>
    <property type="match status" value="1"/>
</dbReference>
<dbReference type="InterPro" id="IPR001007">
    <property type="entry name" value="VWF_dom"/>
</dbReference>
<dbReference type="SMART" id="SM00137">
    <property type="entry name" value="MAM"/>
    <property type="match status" value="1"/>
</dbReference>
<gene>
    <name evidence="7" type="ORF">MDA_GLEAN10005715</name>
</gene>
<name>L5LU46_MYODS</name>
<evidence type="ECO:0000256" key="1">
    <source>
        <dbReference type="ARBA" id="ARBA00022737"/>
    </source>
</evidence>
<dbReference type="InterPro" id="IPR001846">
    <property type="entry name" value="VWF_type-D"/>
</dbReference>
<accession>L5LU46</accession>
<keyword evidence="1" id="KW-0677">Repeat</keyword>
<keyword evidence="3" id="KW-0325">Glycoprotein</keyword>
<evidence type="ECO:0000256" key="4">
    <source>
        <dbReference type="SAM" id="MobiDB-lite"/>
    </source>
</evidence>
<keyword evidence="2" id="KW-1015">Disulfide bond</keyword>
<dbReference type="Gene3D" id="2.10.25.10">
    <property type="entry name" value="Laminin"/>
    <property type="match status" value="1"/>
</dbReference>